<dbReference type="OrthoDB" id="4676at2759"/>
<dbReference type="SUPFAM" id="SSF53187">
    <property type="entry name" value="Zn-dependent exopeptidases"/>
    <property type="match status" value="1"/>
</dbReference>
<dbReference type="Proteomes" id="UP000027920">
    <property type="component" value="Unassembled WGS sequence"/>
</dbReference>
<dbReference type="GeneID" id="25284580"/>
<dbReference type="InterPro" id="IPR010158">
    <property type="entry name" value="Amidase_Cbmase"/>
</dbReference>
<dbReference type="EMBL" id="AMGV01000010">
    <property type="protein sequence ID" value="KEF54505.1"/>
    <property type="molecule type" value="Genomic_DNA"/>
</dbReference>
<comment type="caution">
    <text evidence="3">The sequence shown here is derived from an EMBL/GenBank/DDBJ whole genome shotgun (WGS) entry which is preliminary data.</text>
</comment>
<reference evidence="3 4" key="1">
    <citation type="submission" date="2013-03" db="EMBL/GenBank/DDBJ databases">
        <title>The Genome Sequence of Exophiala aquamarina CBS 119918.</title>
        <authorList>
            <consortium name="The Broad Institute Genomics Platform"/>
            <person name="Cuomo C."/>
            <person name="de Hoog S."/>
            <person name="Gorbushina A."/>
            <person name="Walker B."/>
            <person name="Young S.K."/>
            <person name="Zeng Q."/>
            <person name="Gargeya S."/>
            <person name="Fitzgerald M."/>
            <person name="Haas B."/>
            <person name="Abouelleil A."/>
            <person name="Allen A.W."/>
            <person name="Alvarado L."/>
            <person name="Arachchi H.M."/>
            <person name="Berlin A.M."/>
            <person name="Chapman S.B."/>
            <person name="Gainer-Dewar J."/>
            <person name="Goldberg J."/>
            <person name="Griggs A."/>
            <person name="Gujja S."/>
            <person name="Hansen M."/>
            <person name="Howarth C."/>
            <person name="Imamovic A."/>
            <person name="Ireland A."/>
            <person name="Larimer J."/>
            <person name="McCowan C."/>
            <person name="Murphy C."/>
            <person name="Pearson M."/>
            <person name="Poon T.W."/>
            <person name="Priest M."/>
            <person name="Roberts A."/>
            <person name="Saif S."/>
            <person name="Shea T."/>
            <person name="Sisk P."/>
            <person name="Sykes S."/>
            <person name="Wortman J."/>
            <person name="Nusbaum C."/>
            <person name="Birren B."/>
        </authorList>
    </citation>
    <scope>NUCLEOTIDE SEQUENCE [LARGE SCALE GENOMIC DNA]</scope>
    <source>
        <strain evidence="3 4">CBS 119918</strain>
    </source>
</reference>
<evidence type="ECO:0000256" key="2">
    <source>
        <dbReference type="ARBA" id="ARBA00022801"/>
    </source>
</evidence>
<dbReference type="NCBIfam" id="TIGR01879">
    <property type="entry name" value="hydantase"/>
    <property type="match status" value="1"/>
</dbReference>
<organism evidence="3 4">
    <name type="scientific">Exophiala aquamarina CBS 119918</name>
    <dbReference type="NCBI Taxonomy" id="1182545"/>
    <lineage>
        <taxon>Eukaryota</taxon>
        <taxon>Fungi</taxon>
        <taxon>Dikarya</taxon>
        <taxon>Ascomycota</taxon>
        <taxon>Pezizomycotina</taxon>
        <taxon>Eurotiomycetes</taxon>
        <taxon>Chaetothyriomycetidae</taxon>
        <taxon>Chaetothyriales</taxon>
        <taxon>Herpotrichiellaceae</taxon>
        <taxon>Exophiala</taxon>
    </lineage>
</organism>
<keyword evidence="4" id="KW-1185">Reference proteome</keyword>
<accession>A0A072PG17</accession>
<dbReference type="PANTHER" id="PTHR32494">
    <property type="entry name" value="ALLANTOATE DEIMINASE-RELATED"/>
    <property type="match status" value="1"/>
</dbReference>
<comment type="similarity">
    <text evidence="1">Belongs to the peptidase M20A family.</text>
</comment>
<evidence type="ECO:0000256" key="1">
    <source>
        <dbReference type="ARBA" id="ARBA00006247"/>
    </source>
</evidence>
<dbReference type="RefSeq" id="XP_013257095.1">
    <property type="nucleotide sequence ID" value="XM_013401641.1"/>
</dbReference>
<keyword evidence="2" id="KW-0378">Hydrolase</keyword>
<proteinExistence type="inferred from homology"/>
<dbReference type="InterPro" id="IPR036264">
    <property type="entry name" value="Bact_exopeptidase_dim_dom"/>
</dbReference>
<protein>
    <recommendedName>
        <fullName evidence="5">Peptidase M20 dimerisation domain-containing protein</fullName>
    </recommendedName>
</protein>
<dbReference type="VEuPathDB" id="FungiDB:A1O9_09672"/>
<dbReference type="Pfam" id="PF01546">
    <property type="entry name" value="Peptidase_M20"/>
    <property type="match status" value="1"/>
</dbReference>
<evidence type="ECO:0000313" key="4">
    <source>
        <dbReference type="Proteomes" id="UP000027920"/>
    </source>
</evidence>
<gene>
    <name evidence="3" type="ORF">A1O9_09672</name>
</gene>
<name>A0A072PG17_9EURO</name>
<dbReference type="InterPro" id="IPR002933">
    <property type="entry name" value="Peptidase_M20"/>
</dbReference>
<dbReference type="PANTHER" id="PTHR32494:SF5">
    <property type="entry name" value="ALLANTOATE AMIDOHYDROLASE"/>
    <property type="match status" value="1"/>
</dbReference>
<dbReference type="SUPFAM" id="SSF55031">
    <property type="entry name" value="Bacterial exopeptidase dimerisation domain"/>
    <property type="match status" value="1"/>
</dbReference>
<dbReference type="HOGENOM" id="CLU_024588_2_0_1"/>
<sequence>MQLIDERKEVFQSTESATAPAGDVSSLKINGSRLMYSLHESCQFGKAHPYGTHETETGMARLALDAADKAVRTWFVQEAKSLGCIITVDQMGNLFAVRPGKNSAAPPVMMGSHLDTQPTGGRYDGILGVLAGLEVLRTLHESDYQSEGNIGVVNWTNEEGARFPIITMSSGVWSGAIPLESAWNCQEVTPSQDGYRYTVKEELERIGFLGSTPASYETQPIAAHFELHIEQGPILEDERRKIGVVTGGQAHKWFEVAVRGSDSHAGTTPIASRKDSVLAAAKMIVESNNIAKAYSGLITTGLVETEPGSINTIAHTARFTLDMRHPSDSVLAQIEEDCRTKFSIIAADDSDRGVSIEWRRLAGNPAVKFHQDCITVIQHAAEETVADLPKIAEDGKLWKHMVSGAGHDSFHTSRRCPTGMIFTPTRKGLSHTPTEYCSPTDCALGTQVLLGAVLRYDRLRMERGMLT</sequence>
<dbReference type="GO" id="GO:0016813">
    <property type="term" value="F:hydrolase activity, acting on carbon-nitrogen (but not peptide) bonds, in linear amidines"/>
    <property type="evidence" value="ECO:0007669"/>
    <property type="project" value="InterPro"/>
</dbReference>
<dbReference type="PIRSF" id="PIRSF001235">
    <property type="entry name" value="Amidase_carbamoylase"/>
    <property type="match status" value="1"/>
</dbReference>
<dbReference type="CDD" id="cd03884">
    <property type="entry name" value="M20_bAS"/>
    <property type="match status" value="1"/>
</dbReference>
<dbReference type="AlphaFoldDB" id="A0A072PG17"/>
<evidence type="ECO:0008006" key="5">
    <source>
        <dbReference type="Google" id="ProtNLM"/>
    </source>
</evidence>
<dbReference type="Gene3D" id="3.30.70.360">
    <property type="match status" value="1"/>
</dbReference>
<evidence type="ECO:0000313" key="3">
    <source>
        <dbReference type="EMBL" id="KEF54505.1"/>
    </source>
</evidence>
<dbReference type="Gene3D" id="3.40.630.10">
    <property type="entry name" value="Zn peptidases"/>
    <property type="match status" value="1"/>
</dbReference>